<evidence type="ECO:0000313" key="1">
    <source>
        <dbReference type="EMBL" id="GAA2138689.1"/>
    </source>
</evidence>
<dbReference type="RefSeq" id="WP_344267684.1">
    <property type="nucleotide sequence ID" value="NZ_BAAAMR010000027.1"/>
</dbReference>
<dbReference type="PROSITE" id="PS51257">
    <property type="entry name" value="PROKAR_LIPOPROTEIN"/>
    <property type="match status" value="1"/>
</dbReference>
<reference evidence="2" key="1">
    <citation type="journal article" date="2019" name="Int. J. Syst. Evol. Microbiol.">
        <title>The Global Catalogue of Microorganisms (GCM) 10K type strain sequencing project: providing services to taxonomists for standard genome sequencing and annotation.</title>
        <authorList>
            <consortium name="The Broad Institute Genomics Platform"/>
            <consortium name="The Broad Institute Genome Sequencing Center for Infectious Disease"/>
            <person name="Wu L."/>
            <person name="Ma J."/>
        </authorList>
    </citation>
    <scope>NUCLEOTIDE SEQUENCE [LARGE SCALE GENOMIC DNA]</scope>
    <source>
        <strain evidence="2">JCM 13850</strain>
    </source>
</reference>
<sequence length="167" mass="17284">MRVRPLLSALPLLPALIFGIGGCGGKDEVGLPPLTPEPGDSRLADLTAPEKDSFPARLVLYKFLRGVAAGNVKVCALLAPAYDRAAFGRPGGCRAGGLAAARRTLRPADLAALRGVTVPSCEDGPGEGEYTVAFGDLKWKGDPARPGGVLAAKFTLHKTGARWLIAA</sequence>
<organism evidence="1 2">
    <name type="scientific">Actinomadura napierensis</name>
    <dbReference type="NCBI Taxonomy" id="267854"/>
    <lineage>
        <taxon>Bacteria</taxon>
        <taxon>Bacillati</taxon>
        <taxon>Actinomycetota</taxon>
        <taxon>Actinomycetes</taxon>
        <taxon>Streptosporangiales</taxon>
        <taxon>Thermomonosporaceae</taxon>
        <taxon>Actinomadura</taxon>
    </lineage>
</organism>
<evidence type="ECO:0000313" key="2">
    <source>
        <dbReference type="Proteomes" id="UP001501020"/>
    </source>
</evidence>
<comment type="caution">
    <text evidence="1">The sequence shown here is derived from an EMBL/GenBank/DDBJ whole genome shotgun (WGS) entry which is preliminary data.</text>
</comment>
<dbReference type="EMBL" id="BAAAMR010000027">
    <property type="protein sequence ID" value="GAA2138689.1"/>
    <property type="molecule type" value="Genomic_DNA"/>
</dbReference>
<protein>
    <recommendedName>
        <fullName evidence="3">Nuclear transport factor 2 family protein</fullName>
    </recommendedName>
</protein>
<evidence type="ECO:0008006" key="3">
    <source>
        <dbReference type="Google" id="ProtNLM"/>
    </source>
</evidence>
<proteinExistence type="predicted"/>
<gene>
    <name evidence="1" type="ORF">GCM10009727_34600</name>
</gene>
<keyword evidence="2" id="KW-1185">Reference proteome</keyword>
<name>A0ABP5KXV6_9ACTN</name>
<accession>A0ABP5KXV6</accession>
<dbReference type="Proteomes" id="UP001501020">
    <property type="component" value="Unassembled WGS sequence"/>
</dbReference>